<dbReference type="EnsemblMetazoa" id="XM_031925223">
    <property type="protein sequence ID" value="XP_031781083"/>
    <property type="gene ID" value="LOC116416485"/>
</dbReference>
<dbReference type="RefSeq" id="XP_031781083.1">
    <property type="nucleotide sequence ID" value="XM_031925223.1"/>
</dbReference>
<evidence type="ECO:0000256" key="2">
    <source>
        <dbReference type="SAM" id="MobiDB-lite"/>
    </source>
</evidence>
<reference evidence="3" key="1">
    <citation type="submission" date="2021-01" db="UniProtKB">
        <authorList>
            <consortium name="EnsemblMetazoa"/>
        </authorList>
    </citation>
    <scope>IDENTIFICATION</scope>
</reference>
<accession>A0A7M7Q5L0</accession>
<protein>
    <submittedName>
        <fullName evidence="3">Uncharacterized protein</fullName>
    </submittedName>
</protein>
<feature type="compositionally biased region" description="Low complexity" evidence="2">
    <location>
        <begin position="20"/>
        <end position="39"/>
    </location>
</feature>
<sequence>MYMKSKYSQVGFANLLGLTTSPSKKSASSSNGPKASSTGNRPEVVDLTNEKSATVKKAVITEMKQHNENIQQLGAELTKAINDGFKSLVTILARMLSAMYNQHVAQNNVDLKSDVKEEQTVNGYEAIEYDEDDNNELKEEEEEKAFGENEDEQMILAGELFEDDPDDYEEEYLAEFLQNNFDTDELSKERFPDDP</sequence>
<name>A0A7M7Q5L0_NASVI</name>
<evidence type="ECO:0000313" key="4">
    <source>
        <dbReference type="Proteomes" id="UP000002358"/>
    </source>
</evidence>
<keyword evidence="4" id="KW-1185">Reference proteome</keyword>
<dbReference type="InParanoid" id="A0A7M7Q5L0"/>
<feature type="region of interest" description="Disordered" evidence="2">
    <location>
        <begin position="20"/>
        <end position="50"/>
    </location>
</feature>
<organism evidence="3 4">
    <name type="scientific">Nasonia vitripennis</name>
    <name type="common">Parasitic wasp</name>
    <dbReference type="NCBI Taxonomy" id="7425"/>
    <lineage>
        <taxon>Eukaryota</taxon>
        <taxon>Metazoa</taxon>
        <taxon>Ecdysozoa</taxon>
        <taxon>Arthropoda</taxon>
        <taxon>Hexapoda</taxon>
        <taxon>Insecta</taxon>
        <taxon>Pterygota</taxon>
        <taxon>Neoptera</taxon>
        <taxon>Endopterygota</taxon>
        <taxon>Hymenoptera</taxon>
        <taxon>Apocrita</taxon>
        <taxon>Proctotrupomorpha</taxon>
        <taxon>Chalcidoidea</taxon>
        <taxon>Pteromalidae</taxon>
        <taxon>Pteromalinae</taxon>
        <taxon>Nasonia</taxon>
    </lineage>
</organism>
<feature type="coiled-coil region" evidence="1">
    <location>
        <begin position="56"/>
        <end position="83"/>
    </location>
</feature>
<evidence type="ECO:0000313" key="3">
    <source>
        <dbReference type="EnsemblMetazoa" id="XP_031781083"/>
    </source>
</evidence>
<dbReference type="Proteomes" id="UP000002358">
    <property type="component" value="Unassembled WGS sequence"/>
</dbReference>
<dbReference type="KEGG" id="nvi:116416485"/>
<proteinExistence type="predicted"/>
<dbReference type="SMR" id="A0A7M7Q5L0"/>
<keyword evidence="1" id="KW-0175">Coiled coil</keyword>
<dbReference type="AlphaFoldDB" id="A0A7M7Q5L0"/>
<evidence type="ECO:0000256" key="1">
    <source>
        <dbReference type="SAM" id="Coils"/>
    </source>
</evidence>
<dbReference type="GeneID" id="116416485"/>